<comment type="function">
    <text evidence="10">CRISPR (clustered regularly interspaced short palindromic repeat), is an adaptive immune system that provides protection against mobile genetic elements (viruses, transposable elements and conjugative plasmids). CRISPR clusters contain spacers, sequences complementary to antecedent mobile elements, and target invading nucleic acids. CRISPR clusters are transcribed and processed into CRISPR RNA (crRNA). Acts as a dsDNA endonuclease. Involved in the integration of spacer DNA into the CRISPR cassette.</text>
</comment>
<reference evidence="12 13" key="1">
    <citation type="submission" date="2012-12" db="EMBL/GenBank/DDBJ databases">
        <title>Genome Assembly of Photobacterium sp. AK15.</title>
        <authorList>
            <person name="Khatri I."/>
            <person name="Vaidya B."/>
            <person name="Srinivas T.N.R."/>
            <person name="Subramanian S."/>
            <person name="Pinnaka A."/>
        </authorList>
    </citation>
    <scope>NUCLEOTIDE SEQUENCE [LARGE SCALE GENOMIC DNA]</scope>
    <source>
        <strain evidence="12 13">AK15</strain>
    </source>
</reference>
<accession>L8J6S5</accession>
<dbReference type="EC" id="3.1.-.-" evidence="10"/>
<keyword evidence="3 10" id="KW-0255">Endonuclease</keyword>
<dbReference type="SUPFAM" id="SSF56672">
    <property type="entry name" value="DNA/RNA polymerases"/>
    <property type="match status" value="1"/>
</dbReference>
<dbReference type="InterPro" id="IPR042211">
    <property type="entry name" value="CRISPR-assoc_Cas1_N"/>
</dbReference>
<keyword evidence="1 10" id="KW-0540">Nuclease</keyword>
<organism evidence="12 13">
    <name type="scientific">Photobacterium marinum</name>
    <dbReference type="NCBI Taxonomy" id="1056511"/>
    <lineage>
        <taxon>Bacteria</taxon>
        <taxon>Pseudomonadati</taxon>
        <taxon>Pseudomonadota</taxon>
        <taxon>Gammaproteobacteria</taxon>
        <taxon>Vibrionales</taxon>
        <taxon>Vibrionaceae</taxon>
        <taxon>Photobacterium</taxon>
    </lineage>
</organism>
<feature type="domain" description="Reverse transcriptase" evidence="11">
    <location>
        <begin position="331"/>
        <end position="559"/>
    </location>
</feature>
<dbReference type="Pfam" id="PF10040">
    <property type="entry name" value="CRISPR_Cas6"/>
    <property type="match status" value="1"/>
</dbReference>
<feature type="binding site" evidence="10">
    <location>
        <position position="821"/>
    </location>
    <ligand>
        <name>Mn(2+)</name>
        <dbReference type="ChEBI" id="CHEBI:29035"/>
    </ligand>
</feature>
<protein>
    <recommendedName>
        <fullName evidence="10">CRISPR-associated endonuclease Cas1</fullName>
        <ecNumber evidence="10">3.1.-.-</ecNumber>
    </recommendedName>
</protein>
<dbReference type="CDD" id="cd09634">
    <property type="entry name" value="Cas1_I-II-III"/>
    <property type="match status" value="1"/>
</dbReference>
<keyword evidence="8 10" id="KW-0464">Manganese</keyword>
<dbReference type="RefSeq" id="WP_007469744.1">
    <property type="nucleotide sequence ID" value="NZ_AMZO01000034.1"/>
</dbReference>
<name>L8J6S5_9GAMM</name>
<evidence type="ECO:0000256" key="3">
    <source>
        <dbReference type="ARBA" id="ARBA00022759"/>
    </source>
</evidence>
<evidence type="ECO:0000313" key="12">
    <source>
        <dbReference type="EMBL" id="ELR63893.1"/>
    </source>
</evidence>
<dbReference type="PATRIC" id="fig|1056511.3.peg.4163"/>
<evidence type="ECO:0000259" key="11">
    <source>
        <dbReference type="PROSITE" id="PS50878"/>
    </source>
</evidence>
<sequence length="916" mass="104349">MSLYPLQIYAVSLQFTADTVLPFFHQPIVSGFLRTLLAIPDEVQNRLRIHTPESGRVFYSAGEHYRFYLFTLNLNDDYLGFLFEQLQQLPHSAEKAGCRGKLSTNFNLLSITDGLSGRELYYPQAACTIDHQSVLSEAEQWKKYANEHKRLTLRLLSPLRLKPENGKRLCRQGQDLSSGLVLNRSFDAYASVCDTLGCGRPQRKSTPAHGEMITNLHWSDCTYTTPSEQVRQMGGLLGNITLDCNKYDYNTWVYLVLGQYIGLGQNRNFGFGRYRLVGENGETALPDMPRAQTLTNTIFNYPNLEQAWLLESKKLPKKLHQSLPHEDFDQLYEQLHQGNYQTGLLTPRLLEKPGQKRRLLLLPPFIDKVAHKCLSRWLATSLDTLYSANSYGYRKGYSRLTAKDRISYLLSQGYKWVVDADIKAFFASIDRQQVAARLQALYGDDTLWPILDKMLNAAIDPNSELPLELSISGLNLGNSLSPILANLMLDHFDDVIREHKLELVRYADDFLILCREQQQANHAKDFVEQLLHSQALSLNPRKTRVTHVNKGFRFLGYLFINDLVIAVKHAEEAKTPEPPLLPPSESQCYFASQQQTICITGEPAYINCQGKRLHIQQHNQVQAKLPFAHIHTLILFGNHHITTPALKRLMKTGISVHFANQFGKHTGVAAALNLSPELHLIQAAKLTNTENRLHFAKKLVYAKIENQIQVLNQRLQPTEELKQTQHSLKNATTLKQCLGYEGCASKAYYQALAHCLPEGFLFNGRIKRNPPDPVNSMLSYGYSMLYSHIDSLLRAAGLYPTLGGYHQGRGQHAALASDLMEPFRFIVERTMLTALNRHQLKPDHFMTKEGQCRLTDAARKTWSKLLLDGLQRPNYHEGGKSYSVLDAANQQNSHFIRWLRSESTTFEPWSLKQVRR</sequence>
<dbReference type="GO" id="GO:0043571">
    <property type="term" value="P:maintenance of CRISPR repeat elements"/>
    <property type="evidence" value="ECO:0007669"/>
    <property type="project" value="UniProtKB-UniRule"/>
</dbReference>
<evidence type="ECO:0000256" key="10">
    <source>
        <dbReference type="HAMAP-Rule" id="MF_01470"/>
    </source>
</evidence>
<dbReference type="CDD" id="cd01651">
    <property type="entry name" value="RT_G2_intron"/>
    <property type="match status" value="1"/>
</dbReference>
<dbReference type="InterPro" id="IPR000477">
    <property type="entry name" value="RT_dom"/>
</dbReference>
<comment type="cofactor">
    <cofactor evidence="10">
        <name>Mg(2+)</name>
        <dbReference type="ChEBI" id="CHEBI:18420"/>
    </cofactor>
    <cofactor evidence="10">
        <name>Mn(2+)</name>
        <dbReference type="ChEBI" id="CHEBI:29035"/>
    </cofactor>
</comment>
<keyword evidence="4 10" id="KW-0378">Hydrolase</keyword>
<dbReference type="GO" id="GO:0051607">
    <property type="term" value="P:defense response to virus"/>
    <property type="evidence" value="ECO:0007669"/>
    <property type="project" value="UniProtKB-UniRule"/>
</dbReference>
<keyword evidence="7 10" id="KW-0238">DNA-binding</keyword>
<evidence type="ECO:0000256" key="5">
    <source>
        <dbReference type="ARBA" id="ARBA00022842"/>
    </source>
</evidence>
<proteinExistence type="inferred from homology"/>
<evidence type="ECO:0000256" key="1">
    <source>
        <dbReference type="ARBA" id="ARBA00022722"/>
    </source>
</evidence>
<keyword evidence="5 10" id="KW-0460">Magnesium</keyword>
<keyword evidence="2 10" id="KW-0479">Metal-binding</keyword>
<dbReference type="PANTHER" id="PTHR34353">
    <property type="entry name" value="CRISPR-ASSOCIATED ENDONUCLEASE CAS1 1"/>
    <property type="match status" value="1"/>
</dbReference>
<dbReference type="Pfam" id="PF01867">
    <property type="entry name" value="Cas_Cas1"/>
    <property type="match status" value="1"/>
</dbReference>
<evidence type="ECO:0000256" key="8">
    <source>
        <dbReference type="ARBA" id="ARBA00023211"/>
    </source>
</evidence>
<dbReference type="Gene3D" id="3.30.70.1900">
    <property type="match status" value="1"/>
</dbReference>
<comment type="subunit">
    <text evidence="9 10">Homodimer, forms a heterotetramer with a Cas2 homodimer.</text>
</comment>
<comment type="similarity">
    <text evidence="10">Belongs to the CRISPR-associated endonuclease Cas1 family.</text>
</comment>
<dbReference type="PROSITE" id="PS50878">
    <property type="entry name" value="RT_POL"/>
    <property type="match status" value="1"/>
</dbReference>
<dbReference type="GO" id="GO:0046872">
    <property type="term" value="F:metal ion binding"/>
    <property type="evidence" value="ECO:0007669"/>
    <property type="project" value="UniProtKB-UniRule"/>
</dbReference>
<comment type="caution">
    <text evidence="12">The sequence shown here is derived from an EMBL/GenBank/DDBJ whole genome shotgun (WGS) entry which is preliminary data.</text>
</comment>
<dbReference type="GO" id="GO:0004519">
    <property type="term" value="F:endonuclease activity"/>
    <property type="evidence" value="ECO:0007669"/>
    <property type="project" value="UniProtKB-UniRule"/>
</dbReference>
<evidence type="ECO:0000256" key="7">
    <source>
        <dbReference type="ARBA" id="ARBA00023125"/>
    </source>
</evidence>
<dbReference type="PANTHER" id="PTHR34353:SF2">
    <property type="entry name" value="CRISPR-ASSOCIATED ENDONUCLEASE CAS1 1"/>
    <property type="match status" value="1"/>
</dbReference>
<dbReference type="GO" id="GO:0016787">
    <property type="term" value="F:hydrolase activity"/>
    <property type="evidence" value="ECO:0007669"/>
    <property type="project" value="UniProtKB-KW"/>
</dbReference>
<dbReference type="EMBL" id="AMZO01000034">
    <property type="protein sequence ID" value="ELR63893.1"/>
    <property type="molecule type" value="Genomic_DNA"/>
</dbReference>
<evidence type="ECO:0000256" key="9">
    <source>
        <dbReference type="ARBA" id="ARBA00038592"/>
    </source>
</evidence>
<dbReference type="AlphaFoldDB" id="L8J6S5"/>
<dbReference type="Gene3D" id="3.100.10.20">
    <property type="entry name" value="CRISPR-associated endonuclease Cas1, N-terminal domain"/>
    <property type="match status" value="1"/>
</dbReference>
<dbReference type="OrthoDB" id="9793236at2"/>
<keyword evidence="6 10" id="KW-0051">Antiviral defense</keyword>
<keyword evidence="13" id="KW-1185">Reference proteome</keyword>
<feature type="binding site" evidence="10">
    <location>
        <position position="741"/>
    </location>
    <ligand>
        <name>Mn(2+)</name>
        <dbReference type="ChEBI" id="CHEBI:29035"/>
    </ligand>
</feature>
<dbReference type="NCBIfam" id="TIGR00287">
    <property type="entry name" value="cas1"/>
    <property type="match status" value="1"/>
</dbReference>
<dbReference type="HAMAP" id="MF_01470">
    <property type="entry name" value="Cas1"/>
    <property type="match status" value="1"/>
</dbReference>
<dbReference type="InterPro" id="IPR019267">
    <property type="entry name" value="CRISPR-assoc_Cas6_C"/>
</dbReference>
<evidence type="ECO:0000256" key="4">
    <source>
        <dbReference type="ARBA" id="ARBA00022801"/>
    </source>
</evidence>
<dbReference type="InterPro" id="IPR043502">
    <property type="entry name" value="DNA/RNA_pol_sf"/>
</dbReference>
<dbReference type="Proteomes" id="UP000011134">
    <property type="component" value="Unassembled WGS sequence"/>
</dbReference>
<dbReference type="InterPro" id="IPR050646">
    <property type="entry name" value="Cas1"/>
</dbReference>
<feature type="binding site" evidence="10">
    <location>
        <position position="806"/>
    </location>
    <ligand>
        <name>Mn(2+)</name>
        <dbReference type="ChEBI" id="CHEBI:29035"/>
    </ligand>
</feature>
<evidence type="ECO:0000256" key="6">
    <source>
        <dbReference type="ARBA" id="ARBA00023118"/>
    </source>
</evidence>
<evidence type="ECO:0000313" key="13">
    <source>
        <dbReference type="Proteomes" id="UP000011134"/>
    </source>
</evidence>
<dbReference type="Gene3D" id="1.20.120.920">
    <property type="entry name" value="CRISPR-associated endonuclease Cas1, C-terminal domain"/>
    <property type="match status" value="1"/>
</dbReference>
<dbReference type="Pfam" id="PF00078">
    <property type="entry name" value="RVT_1"/>
    <property type="match status" value="1"/>
</dbReference>
<dbReference type="InterPro" id="IPR002729">
    <property type="entry name" value="CRISPR-assoc_Cas1"/>
</dbReference>
<dbReference type="InterPro" id="IPR042206">
    <property type="entry name" value="CRISPR-assoc_Cas1_C"/>
</dbReference>
<dbReference type="GO" id="GO:0003677">
    <property type="term" value="F:DNA binding"/>
    <property type="evidence" value="ECO:0007669"/>
    <property type="project" value="UniProtKB-KW"/>
</dbReference>
<gene>
    <name evidence="10" type="primary">cas1</name>
    <name evidence="12" type="ORF">C942_03238</name>
</gene>
<evidence type="ECO:0000256" key="2">
    <source>
        <dbReference type="ARBA" id="ARBA00022723"/>
    </source>
</evidence>